<protein>
    <submittedName>
        <fullName evidence="1">Uncharacterized protein</fullName>
    </submittedName>
</protein>
<dbReference type="EMBL" id="JAUEPO010000002">
    <property type="protein sequence ID" value="KAK3332258.1"/>
    <property type="molecule type" value="Genomic_DNA"/>
</dbReference>
<dbReference type="Proteomes" id="UP001286456">
    <property type="component" value="Unassembled WGS sequence"/>
</dbReference>
<sequence>MPPPWRVRPLGPNVGRIRIVHAVPSLVGERKLTDWIAAIRINLGHNFLLHHILEEPKPAQLRKARYQRGHISVYCLIRNSIQPMIPVLRHAGYDVDGGGFGFEPKRLWDVVLSVVPGSTDRIERLKFDLIMQLTHTRADVFSSLFGYFERVNGAWQLLGSLGISPPEKFIQTVIINGIEVSERHGRTVDPQLLEQMKSMNYNVFYDTLRQFI</sequence>
<dbReference type="AlphaFoldDB" id="A0AAE0IVX4"/>
<gene>
    <name evidence="1" type="ORF">B0T19DRAFT_398036</name>
</gene>
<evidence type="ECO:0000313" key="1">
    <source>
        <dbReference type="EMBL" id="KAK3332258.1"/>
    </source>
</evidence>
<evidence type="ECO:0000313" key="2">
    <source>
        <dbReference type="Proteomes" id="UP001286456"/>
    </source>
</evidence>
<organism evidence="1 2">
    <name type="scientific">Cercophora scortea</name>
    <dbReference type="NCBI Taxonomy" id="314031"/>
    <lineage>
        <taxon>Eukaryota</taxon>
        <taxon>Fungi</taxon>
        <taxon>Dikarya</taxon>
        <taxon>Ascomycota</taxon>
        <taxon>Pezizomycotina</taxon>
        <taxon>Sordariomycetes</taxon>
        <taxon>Sordariomycetidae</taxon>
        <taxon>Sordariales</taxon>
        <taxon>Lasiosphaeriaceae</taxon>
        <taxon>Cercophora</taxon>
    </lineage>
</organism>
<reference evidence="1" key="1">
    <citation type="journal article" date="2023" name="Mol. Phylogenet. Evol.">
        <title>Genome-scale phylogeny and comparative genomics of the fungal order Sordariales.</title>
        <authorList>
            <person name="Hensen N."/>
            <person name="Bonometti L."/>
            <person name="Westerberg I."/>
            <person name="Brannstrom I.O."/>
            <person name="Guillou S."/>
            <person name="Cros-Aarteil S."/>
            <person name="Calhoun S."/>
            <person name="Haridas S."/>
            <person name="Kuo A."/>
            <person name="Mondo S."/>
            <person name="Pangilinan J."/>
            <person name="Riley R."/>
            <person name="LaButti K."/>
            <person name="Andreopoulos B."/>
            <person name="Lipzen A."/>
            <person name="Chen C."/>
            <person name="Yan M."/>
            <person name="Daum C."/>
            <person name="Ng V."/>
            <person name="Clum A."/>
            <person name="Steindorff A."/>
            <person name="Ohm R.A."/>
            <person name="Martin F."/>
            <person name="Silar P."/>
            <person name="Natvig D.O."/>
            <person name="Lalanne C."/>
            <person name="Gautier V."/>
            <person name="Ament-Velasquez S.L."/>
            <person name="Kruys A."/>
            <person name="Hutchinson M.I."/>
            <person name="Powell A.J."/>
            <person name="Barry K."/>
            <person name="Miller A.N."/>
            <person name="Grigoriev I.V."/>
            <person name="Debuchy R."/>
            <person name="Gladieux P."/>
            <person name="Hiltunen Thoren M."/>
            <person name="Johannesson H."/>
        </authorList>
    </citation>
    <scope>NUCLEOTIDE SEQUENCE</scope>
    <source>
        <strain evidence="1">SMH4131-1</strain>
    </source>
</reference>
<accession>A0AAE0IVX4</accession>
<comment type="caution">
    <text evidence="1">The sequence shown here is derived from an EMBL/GenBank/DDBJ whole genome shotgun (WGS) entry which is preliminary data.</text>
</comment>
<keyword evidence="2" id="KW-1185">Reference proteome</keyword>
<reference evidence="1" key="2">
    <citation type="submission" date="2023-06" db="EMBL/GenBank/DDBJ databases">
        <authorList>
            <consortium name="Lawrence Berkeley National Laboratory"/>
            <person name="Haridas S."/>
            <person name="Hensen N."/>
            <person name="Bonometti L."/>
            <person name="Westerberg I."/>
            <person name="Brannstrom I.O."/>
            <person name="Guillou S."/>
            <person name="Cros-Aarteil S."/>
            <person name="Calhoun S."/>
            <person name="Kuo A."/>
            <person name="Mondo S."/>
            <person name="Pangilinan J."/>
            <person name="Riley R."/>
            <person name="Labutti K."/>
            <person name="Andreopoulos B."/>
            <person name="Lipzen A."/>
            <person name="Chen C."/>
            <person name="Yanf M."/>
            <person name="Daum C."/>
            <person name="Ng V."/>
            <person name="Clum A."/>
            <person name="Steindorff A."/>
            <person name="Ohm R."/>
            <person name="Martin F."/>
            <person name="Silar P."/>
            <person name="Natvig D."/>
            <person name="Lalanne C."/>
            <person name="Gautier V."/>
            <person name="Ament-Velasquez S.L."/>
            <person name="Kruys A."/>
            <person name="Hutchinson M.I."/>
            <person name="Powell A.J."/>
            <person name="Barry K."/>
            <person name="Miller A.N."/>
            <person name="Grigoriev I.V."/>
            <person name="Debuchy R."/>
            <person name="Gladieux P."/>
            <person name="Thoren M.H."/>
            <person name="Johannesson H."/>
        </authorList>
    </citation>
    <scope>NUCLEOTIDE SEQUENCE</scope>
    <source>
        <strain evidence="1">SMH4131-1</strain>
    </source>
</reference>
<proteinExistence type="predicted"/>
<name>A0AAE0IVX4_9PEZI</name>